<keyword evidence="5" id="KW-0998">Cell outer membrane</keyword>
<feature type="coiled-coil region" evidence="6">
    <location>
        <begin position="60"/>
        <end position="87"/>
    </location>
</feature>
<accession>A0A1W1C5J5</accession>
<dbReference type="PANTHER" id="PTHR30026:SF20">
    <property type="entry name" value="OUTER MEMBRANE PROTEIN TOLC"/>
    <property type="match status" value="1"/>
</dbReference>
<evidence type="ECO:0000256" key="4">
    <source>
        <dbReference type="ARBA" id="ARBA00023136"/>
    </source>
</evidence>
<dbReference type="SUPFAM" id="SSF56954">
    <property type="entry name" value="Outer membrane efflux proteins (OEP)"/>
    <property type="match status" value="1"/>
</dbReference>
<protein>
    <submittedName>
        <fullName evidence="8">Type I secretion system, outer membrane component LapE</fullName>
    </submittedName>
</protein>
<organism evidence="8">
    <name type="scientific">hydrothermal vent metagenome</name>
    <dbReference type="NCBI Taxonomy" id="652676"/>
    <lineage>
        <taxon>unclassified sequences</taxon>
        <taxon>metagenomes</taxon>
        <taxon>ecological metagenomes</taxon>
    </lineage>
</organism>
<evidence type="ECO:0000256" key="2">
    <source>
        <dbReference type="ARBA" id="ARBA00022452"/>
    </source>
</evidence>
<keyword evidence="3" id="KW-0812">Transmembrane</keyword>
<evidence type="ECO:0000256" key="3">
    <source>
        <dbReference type="ARBA" id="ARBA00022692"/>
    </source>
</evidence>
<keyword evidence="6" id="KW-0175">Coiled coil</keyword>
<gene>
    <name evidence="8" type="ORF">MNB_SM-5-455</name>
</gene>
<dbReference type="GO" id="GO:0009279">
    <property type="term" value="C:cell outer membrane"/>
    <property type="evidence" value="ECO:0007669"/>
    <property type="project" value="UniProtKB-SubCell"/>
</dbReference>
<feature type="region of interest" description="Disordered" evidence="7">
    <location>
        <begin position="19"/>
        <end position="49"/>
    </location>
</feature>
<dbReference type="GO" id="GO:1990281">
    <property type="term" value="C:efflux pump complex"/>
    <property type="evidence" value="ECO:0007669"/>
    <property type="project" value="TreeGrafter"/>
</dbReference>
<dbReference type="GO" id="GO:0015562">
    <property type="term" value="F:efflux transmembrane transporter activity"/>
    <property type="evidence" value="ECO:0007669"/>
    <property type="project" value="InterPro"/>
</dbReference>
<sequence>MIKFLATLFFLSAVVHANSNSSEPSTTTLLNKHKSHQKSDLDEKKYDKDSLSSDKNALSLQEALQMLKSQNLEIKAAKIDVEAAKANEGSVSGMNWGKLTFQQDIARSNDAGNVFGFKLTSREANFGDFGFSEFLAPLGGAISGAANGQQPADMSGILGVQPKDLNYPEYRNFFQTKLKYEVPLFAGFAISSYEEIMKEMSKMKGLEKDKIENEKIYQLKKSYYDVALLDTSIAHLNIVMNNINTLEETTKMMIDVGYAKKVDLLEVQAKKGNVERLLVQMKANKELLLQYISFLLNKKVTAIKTPASDVPMPTYTDEEILKTNLDIQRAKTGLEIRKSMQSAAESGFYPTVGAFAEVATADDTFLGDASDHKAYTIGARVSWNIFNGGIDASKVEKAKLERLKMSSQVALAKEGITLKLAKIRTKIKSINVEIASLKKELALADAIYENYEYRYKEKLVSMSDVIIKQSLQIEKILQLQQAKNRRTEAVFALEKLANGEK</sequence>
<evidence type="ECO:0000256" key="1">
    <source>
        <dbReference type="ARBA" id="ARBA00004442"/>
    </source>
</evidence>
<evidence type="ECO:0000313" key="8">
    <source>
        <dbReference type="EMBL" id="SFV60993.1"/>
    </source>
</evidence>
<evidence type="ECO:0000256" key="7">
    <source>
        <dbReference type="SAM" id="MobiDB-lite"/>
    </source>
</evidence>
<dbReference type="Gene3D" id="1.20.1600.10">
    <property type="entry name" value="Outer membrane efflux proteins (OEP)"/>
    <property type="match status" value="1"/>
</dbReference>
<proteinExistence type="predicted"/>
<dbReference type="EMBL" id="FPHH01000059">
    <property type="protein sequence ID" value="SFV60993.1"/>
    <property type="molecule type" value="Genomic_DNA"/>
</dbReference>
<name>A0A1W1C5J5_9ZZZZ</name>
<keyword evidence="2" id="KW-1134">Transmembrane beta strand</keyword>
<dbReference type="InterPro" id="IPR051906">
    <property type="entry name" value="TolC-like"/>
</dbReference>
<dbReference type="PANTHER" id="PTHR30026">
    <property type="entry name" value="OUTER MEMBRANE PROTEIN TOLC"/>
    <property type="match status" value="1"/>
</dbReference>
<dbReference type="AlphaFoldDB" id="A0A1W1C5J5"/>
<dbReference type="GO" id="GO:0015288">
    <property type="term" value="F:porin activity"/>
    <property type="evidence" value="ECO:0007669"/>
    <property type="project" value="TreeGrafter"/>
</dbReference>
<comment type="subcellular location">
    <subcellularLocation>
        <location evidence="1">Cell outer membrane</location>
    </subcellularLocation>
</comment>
<reference evidence="8" key="1">
    <citation type="submission" date="2016-10" db="EMBL/GenBank/DDBJ databases">
        <authorList>
            <person name="de Groot N.N."/>
        </authorList>
    </citation>
    <scope>NUCLEOTIDE SEQUENCE</scope>
</reference>
<feature type="compositionally biased region" description="Basic and acidic residues" evidence="7">
    <location>
        <begin position="37"/>
        <end position="49"/>
    </location>
</feature>
<evidence type="ECO:0000256" key="6">
    <source>
        <dbReference type="SAM" id="Coils"/>
    </source>
</evidence>
<evidence type="ECO:0000256" key="5">
    <source>
        <dbReference type="ARBA" id="ARBA00023237"/>
    </source>
</evidence>
<feature type="compositionally biased region" description="Polar residues" evidence="7">
    <location>
        <begin position="19"/>
        <end position="30"/>
    </location>
</feature>
<keyword evidence="4" id="KW-0472">Membrane</keyword>